<evidence type="ECO:0000256" key="2">
    <source>
        <dbReference type="ARBA" id="ARBA00022448"/>
    </source>
</evidence>
<dbReference type="CDD" id="cd10147">
    <property type="entry name" value="Wzt_C-like"/>
    <property type="match status" value="1"/>
</dbReference>
<reference evidence="6" key="1">
    <citation type="submission" date="2016-02" db="EMBL/GenBank/DDBJ databases">
        <title>Draft Genome Sequence of Sporotomaculum syntrophicum Strain FB, a Syntrophic Benzoate Degrader.</title>
        <authorList>
            <person name="Nobu M.K."/>
            <person name="Narihiro T."/>
            <person name="Qiu Y.-L."/>
            <person name="Ohashi A."/>
            <person name="Liu W.-T."/>
            <person name="Yuji S."/>
        </authorList>
    </citation>
    <scope>NUCLEOTIDE SEQUENCE</scope>
    <source>
        <strain evidence="6">FB</strain>
    </source>
</reference>
<comment type="similarity">
    <text evidence="1">Belongs to the ABC transporter superfamily.</text>
</comment>
<sequence>MSNIVLDVQNVGKSFVSYRSNLSRFLRWFGLPVRPVHEYWAVRDISFTLHAGEALALIGQNGAGKSTLLKLITGTLRNTVGNIAVNGRISAILELGLGFNPEFTGRQNVYLSCGLLGLSNRQIDEIIPAIEDFSELSEFFDQPLRVYSSGMQARLAFSVATAVRPDVLIVDEILSVGDSYFQHKSFDKIRQFKQQGTTILFVTHSMSDVRALCDRVILLDNGKVLKDGPPDEVVDYYNALIADKENAKLSVQQRRQQDGWLLTRSGNFQAALKSLILMDEATQESVETVRVGQRLVLKLTAVINDNIPRLVLGYMLRDRTGHVVWGTNTWHTRQVVNNLKTGDEVEFFLRFTCTLGPGSYSFSPALVSSDTHLEDNYEWVDNALVFDVINTDKNFFIGTSWLDAVFQISRR</sequence>
<dbReference type="InterPro" id="IPR015860">
    <property type="entry name" value="ABC_transpr_TagH-like"/>
</dbReference>
<evidence type="ECO:0000259" key="5">
    <source>
        <dbReference type="PROSITE" id="PS50893"/>
    </source>
</evidence>
<keyword evidence="7" id="KW-1185">Reference proteome</keyword>
<evidence type="ECO:0000256" key="1">
    <source>
        <dbReference type="ARBA" id="ARBA00005417"/>
    </source>
</evidence>
<dbReference type="InterPro" id="IPR050683">
    <property type="entry name" value="Bact_Polysacc_Export_ATP-bd"/>
</dbReference>
<dbReference type="PANTHER" id="PTHR46743:SF2">
    <property type="entry name" value="TEICHOIC ACIDS EXPORT ATP-BINDING PROTEIN TAGH"/>
    <property type="match status" value="1"/>
</dbReference>
<dbReference type="Gene3D" id="3.40.50.300">
    <property type="entry name" value="P-loop containing nucleotide triphosphate hydrolases"/>
    <property type="match status" value="1"/>
</dbReference>
<dbReference type="Pfam" id="PF14524">
    <property type="entry name" value="Wzt_C"/>
    <property type="match status" value="1"/>
</dbReference>
<dbReference type="GO" id="GO:0016020">
    <property type="term" value="C:membrane"/>
    <property type="evidence" value="ECO:0007669"/>
    <property type="project" value="InterPro"/>
</dbReference>
<dbReference type="SUPFAM" id="SSF52540">
    <property type="entry name" value="P-loop containing nucleoside triphosphate hydrolases"/>
    <property type="match status" value="1"/>
</dbReference>
<proteinExistence type="inferred from homology"/>
<dbReference type="PANTHER" id="PTHR46743">
    <property type="entry name" value="TEICHOIC ACIDS EXPORT ATP-BINDING PROTEIN TAGH"/>
    <property type="match status" value="1"/>
</dbReference>
<dbReference type="InterPro" id="IPR003439">
    <property type="entry name" value="ABC_transporter-like_ATP-bd"/>
</dbReference>
<dbReference type="GO" id="GO:0016887">
    <property type="term" value="F:ATP hydrolysis activity"/>
    <property type="evidence" value="ECO:0007669"/>
    <property type="project" value="InterPro"/>
</dbReference>
<protein>
    <submittedName>
        <fullName evidence="6">Teichoic acids export ATP-binding protein TagH</fullName>
    </submittedName>
</protein>
<keyword evidence="3" id="KW-0547">Nucleotide-binding</keyword>
<dbReference type="InterPro" id="IPR029439">
    <property type="entry name" value="Wzt_C"/>
</dbReference>
<dbReference type="InterPro" id="IPR027417">
    <property type="entry name" value="P-loop_NTPase"/>
</dbReference>
<gene>
    <name evidence="6" type="primary">tagH</name>
    <name evidence="6" type="ORF">SPSYN_00788</name>
</gene>
<dbReference type="Gene3D" id="2.70.50.60">
    <property type="entry name" value="abc- transporter (atp binding component) like domain"/>
    <property type="match status" value="1"/>
</dbReference>
<dbReference type="CDD" id="cd03220">
    <property type="entry name" value="ABC_KpsT_Wzt"/>
    <property type="match status" value="1"/>
</dbReference>
<feature type="domain" description="ABC transporter" evidence="5">
    <location>
        <begin position="6"/>
        <end position="246"/>
    </location>
</feature>
<dbReference type="Pfam" id="PF00005">
    <property type="entry name" value="ABC_tran"/>
    <property type="match status" value="1"/>
</dbReference>
<dbReference type="AlphaFoldDB" id="A0A9D3AWY3"/>
<comment type="caution">
    <text evidence="6">The sequence shown here is derived from an EMBL/GenBank/DDBJ whole genome shotgun (WGS) entry which is preliminary data.</text>
</comment>
<dbReference type="RefSeq" id="WP_161821192.1">
    <property type="nucleotide sequence ID" value="NZ_LSRS01000002.1"/>
</dbReference>
<dbReference type="OrthoDB" id="9778870at2"/>
<dbReference type="InterPro" id="IPR003593">
    <property type="entry name" value="AAA+_ATPase"/>
</dbReference>
<evidence type="ECO:0000313" key="6">
    <source>
        <dbReference type="EMBL" id="KAF1086050.1"/>
    </source>
</evidence>
<accession>A0A9D3AWY3</accession>
<dbReference type="SMART" id="SM00382">
    <property type="entry name" value="AAA"/>
    <property type="match status" value="1"/>
</dbReference>
<evidence type="ECO:0000313" key="7">
    <source>
        <dbReference type="Proteomes" id="UP000798488"/>
    </source>
</evidence>
<evidence type="ECO:0000256" key="4">
    <source>
        <dbReference type="ARBA" id="ARBA00022840"/>
    </source>
</evidence>
<dbReference type="GO" id="GO:0140359">
    <property type="term" value="F:ABC-type transporter activity"/>
    <property type="evidence" value="ECO:0007669"/>
    <property type="project" value="InterPro"/>
</dbReference>
<dbReference type="PROSITE" id="PS50893">
    <property type="entry name" value="ABC_TRANSPORTER_2"/>
    <property type="match status" value="1"/>
</dbReference>
<dbReference type="Proteomes" id="UP000798488">
    <property type="component" value="Unassembled WGS sequence"/>
</dbReference>
<dbReference type="InterPro" id="IPR017871">
    <property type="entry name" value="ABC_transporter-like_CS"/>
</dbReference>
<name>A0A9D3AWY3_9FIRM</name>
<organism evidence="6 7">
    <name type="scientific">Sporotomaculum syntrophicum</name>
    <dbReference type="NCBI Taxonomy" id="182264"/>
    <lineage>
        <taxon>Bacteria</taxon>
        <taxon>Bacillati</taxon>
        <taxon>Bacillota</taxon>
        <taxon>Clostridia</taxon>
        <taxon>Eubacteriales</taxon>
        <taxon>Desulfallaceae</taxon>
        <taxon>Sporotomaculum</taxon>
    </lineage>
</organism>
<dbReference type="PROSITE" id="PS00211">
    <property type="entry name" value="ABC_TRANSPORTER_1"/>
    <property type="match status" value="1"/>
</dbReference>
<dbReference type="EMBL" id="LSRS01000002">
    <property type="protein sequence ID" value="KAF1086050.1"/>
    <property type="molecule type" value="Genomic_DNA"/>
</dbReference>
<keyword evidence="2" id="KW-0813">Transport</keyword>
<keyword evidence="4 6" id="KW-0067">ATP-binding</keyword>
<dbReference type="GO" id="GO:0005524">
    <property type="term" value="F:ATP binding"/>
    <property type="evidence" value="ECO:0007669"/>
    <property type="project" value="UniProtKB-KW"/>
</dbReference>
<evidence type="ECO:0000256" key="3">
    <source>
        <dbReference type="ARBA" id="ARBA00022741"/>
    </source>
</evidence>